<dbReference type="PANTHER" id="PTHR15549">
    <property type="entry name" value="PAIRED IMMUNOGLOBULIN-LIKE TYPE 2 RECEPTOR"/>
    <property type="match status" value="1"/>
</dbReference>
<keyword evidence="3" id="KW-0964">Secreted</keyword>
<reference evidence="12 13" key="1">
    <citation type="submission" date="2016-10" db="EMBL/GenBank/DDBJ databases">
        <title>Genome sequence of the basidiomycete white-rot fungus Trametes pubescens.</title>
        <authorList>
            <person name="Makela M.R."/>
            <person name="Granchi Z."/>
            <person name="Peng M."/>
            <person name="De Vries R.P."/>
            <person name="Grigoriev I."/>
            <person name="Riley R."/>
            <person name="Hilden K."/>
        </authorList>
    </citation>
    <scope>NUCLEOTIDE SEQUENCE [LARGE SCALE GENOMIC DNA]</scope>
    <source>
        <strain evidence="12 13">FBCC735</strain>
    </source>
</reference>
<feature type="compositionally biased region" description="Polar residues" evidence="9">
    <location>
        <begin position="224"/>
        <end position="233"/>
    </location>
</feature>
<organism evidence="12 13">
    <name type="scientific">Trametes pubescens</name>
    <name type="common">White-rot fungus</name>
    <dbReference type="NCBI Taxonomy" id="154538"/>
    <lineage>
        <taxon>Eukaryota</taxon>
        <taxon>Fungi</taxon>
        <taxon>Dikarya</taxon>
        <taxon>Basidiomycota</taxon>
        <taxon>Agaricomycotina</taxon>
        <taxon>Agaricomycetes</taxon>
        <taxon>Polyporales</taxon>
        <taxon>Polyporaceae</taxon>
        <taxon>Trametes</taxon>
    </lineage>
</organism>
<feature type="transmembrane region" description="Helical" evidence="10">
    <location>
        <begin position="271"/>
        <end position="295"/>
    </location>
</feature>
<evidence type="ECO:0000256" key="5">
    <source>
        <dbReference type="ARBA" id="ARBA00022729"/>
    </source>
</evidence>
<feature type="compositionally biased region" description="Low complexity" evidence="9">
    <location>
        <begin position="147"/>
        <end position="185"/>
    </location>
</feature>
<keyword evidence="5" id="KW-0732">Signal</keyword>
<name>A0A1M2W3X3_TRAPU</name>
<evidence type="ECO:0000259" key="11">
    <source>
        <dbReference type="Pfam" id="PF05730"/>
    </source>
</evidence>
<accession>A0A1M2W3X3</accession>
<keyword evidence="7 10" id="KW-0472">Membrane</keyword>
<feature type="compositionally biased region" description="Polar residues" evidence="9">
    <location>
        <begin position="416"/>
        <end position="435"/>
    </location>
</feature>
<evidence type="ECO:0000313" key="13">
    <source>
        <dbReference type="Proteomes" id="UP000184267"/>
    </source>
</evidence>
<evidence type="ECO:0000256" key="7">
    <source>
        <dbReference type="ARBA" id="ARBA00023136"/>
    </source>
</evidence>
<dbReference type="InterPro" id="IPR008427">
    <property type="entry name" value="Extracellular_membr_CFEM_dom"/>
</dbReference>
<evidence type="ECO:0000256" key="1">
    <source>
        <dbReference type="ARBA" id="ARBA00004167"/>
    </source>
</evidence>
<evidence type="ECO:0000256" key="4">
    <source>
        <dbReference type="ARBA" id="ARBA00022692"/>
    </source>
</evidence>
<feature type="compositionally biased region" description="Low complexity" evidence="9">
    <location>
        <begin position="201"/>
        <end position="223"/>
    </location>
</feature>
<gene>
    <name evidence="12" type="ORF">TRAPUB_8952</name>
</gene>
<feature type="compositionally biased region" description="Basic and acidic residues" evidence="9">
    <location>
        <begin position="462"/>
        <end position="477"/>
    </location>
</feature>
<keyword evidence="4 10" id="KW-0812">Transmembrane</keyword>
<evidence type="ECO:0000256" key="2">
    <source>
        <dbReference type="ARBA" id="ARBA00004613"/>
    </source>
</evidence>
<feature type="compositionally biased region" description="Polar residues" evidence="9">
    <location>
        <begin position="363"/>
        <end position="379"/>
    </location>
</feature>
<dbReference type="InterPro" id="IPR051694">
    <property type="entry name" value="Immunoregulatory_rcpt-like"/>
</dbReference>
<evidence type="ECO:0000313" key="12">
    <source>
        <dbReference type="EMBL" id="OJT14506.1"/>
    </source>
</evidence>
<feature type="compositionally biased region" description="Polar residues" evidence="9">
    <location>
        <begin position="395"/>
        <end position="406"/>
    </location>
</feature>
<feature type="compositionally biased region" description="Basic and acidic residues" evidence="9">
    <location>
        <begin position="383"/>
        <end position="394"/>
    </location>
</feature>
<proteinExistence type="predicted"/>
<keyword evidence="6 10" id="KW-1133">Transmembrane helix</keyword>
<sequence>MSLGLWCAVLSSHRLDGPSSSHLLAIAAVARVAVFMRSELNSRRVAFGRRGVSSNDFDFSNCGWDCLDDAWENSDCPTQDDIKCVCEDMIARKQASTCINNRCSASDVSEFSLAVGSCNTDITETPTAASRTTSIPATTAAPPPSSPTSVPATTVSVSPPHATSPSLSTELSGTSTGNGGASSTSFPAPTAPQDSTSVPGSTISLPSSSHNPSQASSTSPSSTHGAMSDTTPRASGADTNGTTPPGTTSKSSTTTASTQSGTGSHGLSPKILIALIAAISVVIIIAFILAVLLVCMRRRHRCGTAAAGPLKNPRAAAKNEDAGWARKNEQQRAVADGDLAVVPARHPETPALVPNRHSIFDASGSTPFSPGTSLRSPQSDSDEGTRPLLDHLMTDSRTTGTVTEETLSPPEVSPVQHGSGSWSEVGSEPQAQGDTLDTGHTGGFGSGALDQSAPEHGATAHARTDRNIRDDEKKATILDDDGLEGTSRASLPETPALLLPPSAPTAENAASPARFSSGPRGPRFVTVLMEVKEDNLEEQEQPPPYQPRSHSRAQEFGSFPASAVGVVEGSD</sequence>
<evidence type="ECO:0000256" key="6">
    <source>
        <dbReference type="ARBA" id="ARBA00022989"/>
    </source>
</evidence>
<keyword evidence="13" id="KW-1185">Reference proteome</keyword>
<feature type="compositionally biased region" description="Low complexity" evidence="9">
    <location>
        <begin position="236"/>
        <end position="265"/>
    </location>
</feature>
<dbReference type="OMA" id="ATHRSHI"/>
<feature type="region of interest" description="Disordered" evidence="9">
    <location>
        <begin position="349"/>
        <end position="571"/>
    </location>
</feature>
<dbReference type="Pfam" id="PF05730">
    <property type="entry name" value="CFEM"/>
    <property type="match status" value="1"/>
</dbReference>
<dbReference type="OrthoDB" id="2758567at2759"/>
<feature type="region of interest" description="Disordered" evidence="9">
    <location>
        <begin position="122"/>
        <end position="265"/>
    </location>
</feature>
<dbReference type="Proteomes" id="UP000184267">
    <property type="component" value="Unassembled WGS sequence"/>
</dbReference>
<dbReference type="GO" id="GO:0071944">
    <property type="term" value="C:cell periphery"/>
    <property type="evidence" value="ECO:0007669"/>
    <property type="project" value="UniProtKB-ARBA"/>
</dbReference>
<keyword evidence="8" id="KW-1015">Disulfide bond</keyword>
<dbReference type="STRING" id="154538.A0A1M2W3X3"/>
<dbReference type="GO" id="GO:0005576">
    <property type="term" value="C:extracellular region"/>
    <property type="evidence" value="ECO:0007669"/>
    <property type="project" value="UniProtKB-SubCell"/>
</dbReference>
<evidence type="ECO:0000256" key="10">
    <source>
        <dbReference type="SAM" id="Phobius"/>
    </source>
</evidence>
<dbReference type="PANTHER" id="PTHR15549:SF30">
    <property type="entry name" value="MID2 DOMAIN-CONTAINING PROTEIN"/>
    <property type="match status" value="1"/>
</dbReference>
<comment type="caution">
    <text evidence="12">The sequence shown here is derived from an EMBL/GenBank/DDBJ whole genome shotgun (WGS) entry which is preliminary data.</text>
</comment>
<protein>
    <recommendedName>
        <fullName evidence="11">CFEM domain-containing protein</fullName>
    </recommendedName>
</protein>
<dbReference type="GO" id="GO:0016020">
    <property type="term" value="C:membrane"/>
    <property type="evidence" value="ECO:0007669"/>
    <property type="project" value="UniProtKB-SubCell"/>
</dbReference>
<dbReference type="AlphaFoldDB" id="A0A1M2W3X3"/>
<evidence type="ECO:0000256" key="8">
    <source>
        <dbReference type="ARBA" id="ARBA00023157"/>
    </source>
</evidence>
<evidence type="ECO:0000256" key="9">
    <source>
        <dbReference type="SAM" id="MobiDB-lite"/>
    </source>
</evidence>
<feature type="domain" description="CFEM" evidence="11">
    <location>
        <begin position="59"/>
        <end position="118"/>
    </location>
</feature>
<feature type="compositionally biased region" description="Low complexity" evidence="9">
    <location>
        <begin position="125"/>
        <end position="140"/>
    </location>
</feature>
<feature type="compositionally biased region" description="Low complexity" evidence="9">
    <location>
        <begin position="489"/>
        <end position="507"/>
    </location>
</feature>
<dbReference type="EMBL" id="MNAD01000281">
    <property type="protein sequence ID" value="OJT14506.1"/>
    <property type="molecule type" value="Genomic_DNA"/>
</dbReference>
<comment type="subcellular location">
    <subcellularLocation>
        <location evidence="1">Membrane</location>
        <topology evidence="1">Single-pass membrane protein</topology>
    </subcellularLocation>
    <subcellularLocation>
        <location evidence="2">Secreted</location>
    </subcellularLocation>
</comment>
<evidence type="ECO:0000256" key="3">
    <source>
        <dbReference type="ARBA" id="ARBA00022525"/>
    </source>
</evidence>